<organism evidence="4">
    <name type="scientific">marine metagenome</name>
    <dbReference type="NCBI Taxonomy" id="408172"/>
    <lineage>
        <taxon>unclassified sequences</taxon>
        <taxon>metagenomes</taxon>
        <taxon>ecological metagenomes</taxon>
    </lineage>
</organism>
<protein>
    <recommendedName>
        <fullName evidence="5">1-alkyl-2-acetylglycerophosphocholine esterase</fullName>
    </recommendedName>
</protein>
<keyword evidence="3" id="KW-0443">Lipid metabolism</keyword>
<keyword evidence="1" id="KW-0378">Hydrolase</keyword>
<dbReference type="EMBL" id="UINC01001597">
    <property type="protein sequence ID" value="SUZ84588.1"/>
    <property type="molecule type" value="Genomic_DNA"/>
</dbReference>
<proteinExistence type="predicted"/>
<dbReference type="PROSITE" id="PS51257">
    <property type="entry name" value="PROKAR_LIPOPROTEIN"/>
    <property type="match status" value="1"/>
</dbReference>
<evidence type="ECO:0000256" key="3">
    <source>
        <dbReference type="ARBA" id="ARBA00023098"/>
    </source>
</evidence>
<dbReference type="PANTHER" id="PTHR10272:SF0">
    <property type="entry name" value="PLATELET-ACTIVATING FACTOR ACETYLHYDROLASE"/>
    <property type="match status" value="1"/>
</dbReference>
<dbReference type="Gene3D" id="3.40.50.1820">
    <property type="entry name" value="alpha/beta hydrolase"/>
    <property type="match status" value="1"/>
</dbReference>
<evidence type="ECO:0008006" key="5">
    <source>
        <dbReference type="Google" id="ProtNLM"/>
    </source>
</evidence>
<keyword evidence="2" id="KW-0442">Lipid degradation</keyword>
<dbReference type="SUPFAM" id="SSF53474">
    <property type="entry name" value="alpha/beta-Hydrolases"/>
    <property type="match status" value="1"/>
</dbReference>
<dbReference type="PANTHER" id="PTHR10272">
    <property type="entry name" value="PLATELET-ACTIVATING FACTOR ACETYLHYDROLASE"/>
    <property type="match status" value="1"/>
</dbReference>
<dbReference type="AlphaFoldDB" id="A0A381R171"/>
<dbReference type="GO" id="GO:0003847">
    <property type="term" value="F:1-alkyl-2-acetylglycerophosphocholine esterase activity"/>
    <property type="evidence" value="ECO:0007669"/>
    <property type="project" value="TreeGrafter"/>
</dbReference>
<dbReference type="InterPro" id="IPR029058">
    <property type="entry name" value="AB_hydrolase_fold"/>
</dbReference>
<accession>A0A381R171</accession>
<sequence length="405" mass="46394">MKIATFFFATLLMGCAAVGSVMVPLESIAKPSGKYGIGTQVHFWTDNSRSEEYTTSPTDFRKLLVQVWYPAETRSNHQKTTHLIYPKKSVNKVSESTGIPSGFVKHGSRLMSSAVKGAQPIKDKKFPLILFSHGDGGSTVQNLSQIEQLVSNGYMVVACDHTYNASITFDKEGTPILYKRNVTWDQQADYHRKYYTNQLVQYRYKDVAFVLEQLSKQELQEKIPNHYFSMIDFDKIGMMGHSMGGGTSYYALLNDNRIKAALALDGWFFAFSEETAKKNTNKPFMHIGQEQFMDPKIVGDMHNTEDGLENFRLYNFILQNNKPSYAVYIKNSLHYTFTDLKQVYVQDKALSFPVSTLGIVDKAVVRNTINLSMMNFFDATFKDKEFEKILYKNYENEVIFIYYDN</sequence>
<reference evidence="4" key="1">
    <citation type="submission" date="2018-05" db="EMBL/GenBank/DDBJ databases">
        <authorList>
            <person name="Lanie J.A."/>
            <person name="Ng W.-L."/>
            <person name="Kazmierczak K.M."/>
            <person name="Andrzejewski T.M."/>
            <person name="Davidsen T.M."/>
            <person name="Wayne K.J."/>
            <person name="Tettelin H."/>
            <person name="Glass J.I."/>
            <person name="Rusch D."/>
            <person name="Podicherti R."/>
            <person name="Tsui H.-C.T."/>
            <person name="Winkler M.E."/>
        </authorList>
    </citation>
    <scope>NUCLEOTIDE SEQUENCE</scope>
</reference>
<evidence type="ECO:0000256" key="2">
    <source>
        <dbReference type="ARBA" id="ARBA00022963"/>
    </source>
</evidence>
<dbReference type="GO" id="GO:0016042">
    <property type="term" value="P:lipid catabolic process"/>
    <property type="evidence" value="ECO:0007669"/>
    <property type="project" value="UniProtKB-KW"/>
</dbReference>
<dbReference type="Pfam" id="PF03403">
    <property type="entry name" value="PAF-AH_p_II"/>
    <property type="match status" value="1"/>
</dbReference>
<gene>
    <name evidence="4" type="ORF">METZ01_LOCUS37442</name>
</gene>
<name>A0A381R171_9ZZZZ</name>
<evidence type="ECO:0000313" key="4">
    <source>
        <dbReference type="EMBL" id="SUZ84588.1"/>
    </source>
</evidence>
<evidence type="ECO:0000256" key="1">
    <source>
        <dbReference type="ARBA" id="ARBA00022801"/>
    </source>
</evidence>